<accession>A0A841GGN1</accession>
<dbReference type="AlphaFoldDB" id="A0A841GGN1"/>
<dbReference type="Proteomes" id="UP000585721">
    <property type="component" value="Unassembled WGS sequence"/>
</dbReference>
<reference evidence="1 2" key="1">
    <citation type="submission" date="2020-08" db="EMBL/GenBank/DDBJ databases">
        <title>Genomic Encyclopedia of Type Strains, Phase IV (KMG-IV): sequencing the most valuable type-strain genomes for metagenomic binning, comparative biology and taxonomic classification.</title>
        <authorList>
            <person name="Goeker M."/>
        </authorList>
    </citation>
    <scope>NUCLEOTIDE SEQUENCE [LARGE SCALE GENOMIC DNA]</scope>
    <source>
        <strain evidence="1 2">DSM 22975</strain>
    </source>
</reference>
<gene>
    <name evidence="1" type="ORF">HNR75_000370</name>
</gene>
<evidence type="ECO:0000313" key="2">
    <source>
        <dbReference type="Proteomes" id="UP000585721"/>
    </source>
</evidence>
<evidence type="ECO:0000313" key="1">
    <source>
        <dbReference type="EMBL" id="MBB6054505.1"/>
    </source>
</evidence>
<keyword evidence="2" id="KW-1185">Reference proteome</keyword>
<name>A0A841GGN1_9GAMM</name>
<evidence type="ECO:0008006" key="3">
    <source>
        <dbReference type="Google" id="ProtNLM"/>
    </source>
</evidence>
<organism evidence="1 2">
    <name type="scientific">Tolumonas osonensis</name>
    <dbReference type="NCBI Taxonomy" id="675874"/>
    <lineage>
        <taxon>Bacteria</taxon>
        <taxon>Pseudomonadati</taxon>
        <taxon>Pseudomonadota</taxon>
        <taxon>Gammaproteobacteria</taxon>
        <taxon>Aeromonadales</taxon>
        <taxon>Aeromonadaceae</taxon>
        <taxon>Tolumonas</taxon>
    </lineage>
</organism>
<protein>
    <recommendedName>
        <fullName evidence="3">Inovirus Gp2 family protein</fullName>
    </recommendedName>
</protein>
<dbReference type="EMBL" id="JACHGR010000001">
    <property type="protein sequence ID" value="MBB6054505.1"/>
    <property type="molecule type" value="Genomic_DNA"/>
</dbReference>
<comment type="caution">
    <text evidence="1">The sequence shown here is derived from an EMBL/GenBank/DDBJ whole genome shotgun (WGS) entry which is preliminary data.</text>
</comment>
<sequence length="195" mass="22674">MKRKQTKNYPSTPTYQAAPNSRQFTKLINLLETLIDRHEKILVCRLDLLAHSLPDHKDIQFLIAKAKDKYGSDFFGYAWSCENSNEHGKQGKHYHVVIFLNGHKYKSDYKHMKHLLCWWTLKTGLFGSVGRYDAAKGERNSVGLLRRADVKKFDDVIYGLSYLCKTSQKTDSSERMFNMTQLKSITDKENYRQAA</sequence>
<proteinExistence type="predicted"/>
<dbReference type="RefSeq" id="WP_188025302.1">
    <property type="nucleotide sequence ID" value="NZ_JACHGR010000001.1"/>
</dbReference>